<name>A0A162CQH2_9CRUS</name>
<keyword evidence="2" id="KW-1185">Reference proteome</keyword>
<evidence type="ECO:0000313" key="1">
    <source>
        <dbReference type="EMBL" id="KZS15836.1"/>
    </source>
</evidence>
<dbReference type="EMBL" id="LRGB01000838">
    <property type="protein sequence ID" value="KZS15836.1"/>
    <property type="molecule type" value="Genomic_DNA"/>
</dbReference>
<reference evidence="1 2" key="1">
    <citation type="submission" date="2016-03" db="EMBL/GenBank/DDBJ databases">
        <title>EvidentialGene: Evidence-directed Construction of Genes on Genomes.</title>
        <authorList>
            <person name="Gilbert D.G."/>
            <person name="Choi J.-H."/>
            <person name="Mockaitis K."/>
            <person name="Colbourne J."/>
            <person name="Pfrender M."/>
        </authorList>
    </citation>
    <scope>NUCLEOTIDE SEQUENCE [LARGE SCALE GENOMIC DNA]</scope>
    <source>
        <strain evidence="1 2">Xinb3</strain>
        <tissue evidence="1">Complete organism</tissue>
    </source>
</reference>
<proteinExistence type="predicted"/>
<comment type="caution">
    <text evidence="1">The sequence shown here is derived from an EMBL/GenBank/DDBJ whole genome shotgun (WGS) entry which is preliminary data.</text>
</comment>
<dbReference type="AlphaFoldDB" id="A0A162CQH2"/>
<organism evidence="1 2">
    <name type="scientific">Daphnia magna</name>
    <dbReference type="NCBI Taxonomy" id="35525"/>
    <lineage>
        <taxon>Eukaryota</taxon>
        <taxon>Metazoa</taxon>
        <taxon>Ecdysozoa</taxon>
        <taxon>Arthropoda</taxon>
        <taxon>Crustacea</taxon>
        <taxon>Branchiopoda</taxon>
        <taxon>Diplostraca</taxon>
        <taxon>Cladocera</taxon>
        <taxon>Anomopoda</taxon>
        <taxon>Daphniidae</taxon>
        <taxon>Daphnia</taxon>
    </lineage>
</organism>
<gene>
    <name evidence="1" type="ORF">APZ42_018532</name>
</gene>
<accession>A0A162CQH2</accession>
<dbReference type="Proteomes" id="UP000076858">
    <property type="component" value="Unassembled WGS sequence"/>
</dbReference>
<protein>
    <submittedName>
        <fullName evidence="1">Uncharacterized protein</fullName>
    </submittedName>
</protein>
<sequence>MSCSHHFQYQRTSGASWWTYIREIGWILPLEKNPSAFSRQQVFARVTLLVPLFLTWLPNPSMKKSNLNLLRYFHVKVCM</sequence>
<evidence type="ECO:0000313" key="2">
    <source>
        <dbReference type="Proteomes" id="UP000076858"/>
    </source>
</evidence>